<keyword evidence="3" id="KW-1185">Reference proteome</keyword>
<dbReference type="PANTHER" id="PTHR44068:SF11">
    <property type="entry name" value="GERANYL DIPHOSPHATE 2-C-METHYLTRANSFERASE"/>
    <property type="match status" value="1"/>
</dbReference>
<dbReference type="AlphaFoldDB" id="A0A4R7ZIN0"/>
<evidence type="ECO:0000259" key="1">
    <source>
        <dbReference type="Pfam" id="PF13649"/>
    </source>
</evidence>
<dbReference type="GO" id="GO:0032259">
    <property type="term" value="P:methylation"/>
    <property type="evidence" value="ECO:0007669"/>
    <property type="project" value="UniProtKB-KW"/>
</dbReference>
<dbReference type="Pfam" id="PF13649">
    <property type="entry name" value="Methyltransf_25"/>
    <property type="match status" value="1"/>
</dbReference>
<dbReference type="SUPFAM" id="SSF53335">
    <property type="entry name" value="S-adenosyl-L-methionine-dependent methyltransferases"/>
    <property type="match status" value="1"/>
</dbReference>
<feature type="domain" description="Methyltransferase" evidence="1">
    <location>
        <begin position="54"/>
        <end position="148"/>
    </location>
</feature>
<keyword evidence="2" id="KW-0489">Methyltransferase</keyword>
<dbReference type="PANTHER" id="PTHR44068">
    <property type="entry name" value="ZGC:194242"/>
    <property type="match status" value="1"/>
</dbReference>
<dbReference type="Gene3D" id="3.40.50.150">
    <property type="entry name" value="Vaccinia Virus protein VP39"/>
    <property type="match status" value="1"/>
</dbReference>
<comment type="caution">
    <text evidence="2">The sequence shown here is derived from an EMBL/GenBank/DDBJ whole genome shotgun (WGS) entry which is preliminary data.</text>
</comment>
<evidence type="ECO:0000313" key="2">
    <source>
        <dbReference type="EMBL" id="TDW17577.1"/>
    </source>
</evidence>
<reference evidence="2 3" key="1">
    <citation type="submission" date="2019-03" db="EMBL/GenBank/DDBJ databases">
        <title>Genomic Encyclopedia of Type Strains, Phase III (KMG-III): the genomes of soil and plant-associated and newly described type strains.</title>
        <authorList>
            <person name="Whitman W."/>
        </authorList>
    </citation>
    <scope>NUCLEOTIDE SEQUENCE [LARGE SCALE GENOMIC DNA]</scope>
    <source>
        <strain evidence="2 3">VKM Ac-2570</strain>
    </source>
</reference>
<protein>
    <submittedName>
        <fullName evidence="2">Methyltransferase family protein</fullName>
    </submittedName>
</protein>
<keyword evidence="2" id="KW-0808">Transferase</keyword>
<dbReference type="CDD" id="cd02440">
    <property type="entry name" value="AdoMet_MTases"/>
    <property type="match status" value="1"/>
</dbReference>
<organism evidence="2 3">
    <name type="scientific">Kribbella kalugense</name>
    <dbReference type="NCBI Taxonomy" id="2512221"/>
    <lineage>
        <taxon>Bacteria</taxon>
        <taxon>Bacillati</taxon>
        <taxon>Actinomycetota</taxon>
        <taxon>Actinomycetes</taxon>
        <taxon>Propionibacteriales</taxon>
        <taxon>Kribbellaceae</taxon>
        <taxon>Kribbella</taxon>
    </lineage>
</organism>
<dbReference type="EMBL" id="SODF01000002">
    <property type="protein sequence ID" value="TDW17577.1"/>
    <property type="molecule type" value="Genomic_DNA"/>
</dbReference>
<dbReference type="RefSeq" id="WP_202874784.1">
    <property type="nucleotide sequence ID" value="NZ_SODF01000002.1"/>
</dbReference>
<proteinExistence type="predicted"/>
<evidence type="ECO:0000313" key="3">
    <source>
        <dbReference type="Proteomes" id="UP000295447"/>
    </source>
</evidence>
<gene>
    <name evidence="2" type="ORF">EV650_4144</name>
</gene>
<dbReference type="InterPro" id="IPR029063">
    <property type="entry name" value="SAM-dependent_MTases_sf"/>
</dbReference>
<dbReference type="Proteomes" id="UP000295447">
    <property type="component" value="Unassembled WGS sequence"/>
</dbReference>
<sequence>MDDAELDLLLRNERYPRSGGYSGRWMVDGGMGPNPVWQAEALAECMRLEPGMRVLDMGCGTALSSIFLAKEFGVEVWATDLWVKPDENLRRVVEAQVEDLIHPIHAEAHTLPFAEEFFDALISIGAYHYFGTDDLYLGYYSRFVKRGGQLGISQPGLAEEYEALPPPHLAPYWKWDFCAWHSPDWWRRHWEKTGLVTVEVADRLPDGWRDWLQWNEACDQDSGTPGREEAQMLQADAGQTLGLTRLTAHRNP</sequence>
<accession>A0A4R7ZIN0</accession>
<dbReference type="InterPro" id="IPR041698">
    <property type="entry name" value="Methyltransf_25"/>
</dbReference>
<dbReference type="GO" id="GO:0008168">
    <property type="term" value="F:methyltransferase activity"/>
    <property type="evidence" value="ECO:0007669"/>
    <property type="project" value="UniProtKB-KW"/>
</dbReference>
<name>A0A4R7ZIN0_9ACTN</name>
<dbReference type="InterPro" id="IPR050447">
    <property type="entry name" value="Erg6_SMT_methyltransf"/>
</dbReference>